<evidence type="ECO:0000256" key="7">
    <source>
        <dbReference type="PROSITE-ProRule" id="PRU01373"/>
    </source>
</evidence>
<evidence type="ECO:0000256" key="6">
    <source>
        <dbReference type="ARBA" id="ARBA00023316"/>
    </source>
</evidence>
<comment type="similarity">
    <text evidence="2">Belongs to the YkuD family.</text>
</comment>
<organism evidence="10 11">
    <name type="scientific">Terrihabitans soli</name>
    <dbReference type="NCBI Taxonomy" id="708113"/>
    <lineage>
        <taxon>Bacteria</taxon>
        <taxon>Pseudomonadati</taxon>
        <taxon>Pseudomonadota</taxon>
        <taxon>Alphaproteobacteria</taxon>
        <taxon>Hyphomicrobiales</taxon>
        <taxon>Terrihabitans</taxon>
    </lineage>
</organism>
<evidence type="ECO:0000256" key="8">
    <source>
        <dbReference type="SAM" id="MobiDB-lite"/>
    </source>
</evidence>
<keyword evidence="5 7" id="KW-0573">Peptidoglycan synthesis</keyword>
<dbReference type="KEGG" id="tso:IZ6_00700"/>
<dbReference type="InterPro" id="IPR005490">
    <property type="entry name" value="LD_TPept_cat_dom"/>
</dbReference>
<evidence type="ECO:0000313" key="10">
    <source>
        <dbReference type="EMBL" id="BCJ89335.1"/>
    </source>
</evidence>
<feature type="region of interest" description="Disordered" evidence="8">
    <location>
        <begin position="1"/>
        <end position="30"/>
    </location>
</feature>
<dbReference type="GO" id="GO:0004180">
    <property type="term" value="F:carboxypeptidase activity"/>
    <property type="evidence" value="ECO:0007669"/>
    <property type="project" value="UniProtKB-ARBA"/>
</dbReference>
<dbReference type="AlphaFoldDB" id="A0A6S6QNF1"/>
<evidence type="ECO:0000256" key="3">
    <source>
        <dbReference type="ARBA" id="ARBA00022679"/>
    </source>
</evidence>
<keyword evidence="3" id="KW-0808">Transferase</keyword>
<dbReference type="PANTHER" id="PTHR38589:SF1">
    <property type="entry name" value="BLR0621 PROTEIN"/>
    <property type="match status" value="1"/>
</dbReference>
<keyword evidence="11" id="KW-1185">Reference proteome</keyword>
<protein>
    <recommendedName>
        <fullName evidence="9">L,D-TPase catalytic domain-containing protein</fullName>
    </recommendedName>
</protein>
<feature type="active site" description="Proton donor/acceptor" evidence="7">
    <location>
        <position position="115"/>
    </location>
</feature>
<dbReference type="GO" id="GO:0016740">
    <property type="term" value="F:transferase activity"/>
    <property type="evidence" value="ECO:0007669"/>
    <property type="project" value="UniProtKB-KW"/>
</dbReference>
<dbReference type="GO" id="GO:0071555">
    <property type="term" value="P:cell wall organization"/>
    <property type="evidence" value="ECO:0007669"/>
    <property type="project" value="UniProtKB-UniRule"/>
</dbReference>
<accession>A0A6S6QNF1</accession>
<evidence type="ECO:0000256" key="5">
    <source>
        <dbReference type="ARBA" id="ARBA00022984"/>
    </source>
</evidence>
<dbReference type="EMBL" id="AP023361">
    <property type="protein sequence ID" value="BCJ89335.1"/>
    <property type="molecule type" value="Genomic_DNA"/>
</dbReference>
<evidence type="ECO:0000313" key="11">
    <source>
        <dbReference type="Proteomes" id="UP000515317"/>
    </source>
</evidence>
<dbReference type="PANTHER" id="PTHR38589">
    <property type="entry name" value="BLR0621 PROTEIN"/>
    <property type="match status" value="1"/>
</dbReference>
<dbReference type="CDD" id="cd16913">
    <property type="entry name" value="YkuD_like"/>
    <property type="match status" value="1"/>
</dbReference>
<evidence type="ECO:0000256" key="2">
    <source>
        <dbReference type="ARBA" id="ARBA00005992"/>
    </source>
</evidence>
<evidence type="ECO:0000256" key="1">
    <source>
        <dbReference type="ARBA" id="ARBA00004752"/>
    </source>
</evidence>
<evidence type="ECO:0000259" key="9">
    <source>
        <dbReference type="PROSITE" id="PS52029"/>
    </source>
</evidence>
<gene>
    <name evidence="10" type="ORF">IZ6_00700</name>
</gene>
<evidence type="ECO:0000256" key="4">
    <source>
        <dbReference type="ARBA" id="ARBA00022960"/>
    </source>
</evidence>
<dbReference type="PROSITE" id="PS52029">
    <property type="entry name" value="LD_TPASE"/>
    <property type="match status" value="1"/>
</dbReference>
<feature type="active site" description="Nucleophile" evidence="7">
    <location>
        <position position="131"/>
    </location>
</feature>
<proteinExistence type="inferred from homology"/>
<dbReference type="UniPathway" id="UPA00219"/>
<dbReference type="InterPro" id="IPR038063">
    <property type="entry name" value="Transpep_catalytic_dom"/>
</dbReference>
<reference evidence="10 11" key="1">
    <citation type="submission" date="2020-08" db="EMBL/GenBank/DDBJ databases">
        <title>Genome sequence of Rhizobiales bacterium strain IZ6.</title>
        <authorList>
            <person name="Nakai R."/>
            <person name="Naganuma T."/>
        </authorList>
    </citation>
    <scope>NUCLEOTIDE SEQUENCE [LARGE SCALE GENOMIC DNA]</scope>
    <source>
        <strain evidence="10 11">IZ6</strain>
    </source>
</reference>
<dbReference type="Pfam" id="PF03734">
    <property type="entry name" value="YkuD"/>
    <property type="match status" value="1"/>
</dbReference>
<sequence length="155" mass="17538">MRLPVALGRSGVVGRNAKKEGDGGTPRGTLPLRGLWYRPDKVRPPRTRLPHRAIRPDDLWCDAPGDRNYNRPVTAPYPASHEKLWRDDDVYDFVVELGWNDRPRFQGRGSAIFMHLARSDGLAGFKPTEGCVALRRQDMEKLLPLLGPETVMVVR</sequence>
<feature type="domain" description="L,D-TPase catalytic" evidence="9">
    <location>
        <begin position="1"/>
        <end position="154"/>
    </location>
</feature>
<dbReference type="Proteomes" id="UP000515317">
    <property type="component" value="Chromosome"/>
</dbReference>
<dbReference type="SUPFAM" id="SSF141523">
    <property type="entry name" value="L,D-transpeptidase catalytic domain-like"/>
    <property type="match status" value="1"/>
</dbReference>
<comment type="pathway">
    <text evidence="1 7">Cell wall biogenesis; peptidoglycan biosynthesis.</text>
</comment>
<dbReference type="GO" id="GO:0009252">
    <property type="term" value="P:peptidoglycan biosynthetic process"/>
    <property type="evidence" value="ECO:0007669"/>
    <property type="project" value="UniProtKB-UniPathway"/>
</dbReference>
<dbReference type="GO" id="GO:0008360">
    <property type="term" value="P:regulation of cell shape"/>
    <property type="evidence" value="ECO:0007669"/>
    <property type="project" value="UniProtKB-UniRule"/>
</dbReference>
<keyword evidence="6 7" id="KW-0961">Cell wall biogenesis/degradation</keyword>
<name>A0A6S6QNF1_9HYPH</name>
<keyword evidence="4 7" id="KW-0133">Cell shape</keyword>